<proteinExistence type="predicted"/>
<dbReference type="Proteomes" id="UP000183376">
    <property type="component" value="Chromosome I"/>
</dbReference>
<dbReference type="RefSeq" id="WP_030428679.1">
    <property type="nucleotide sequence ID" value="NZ_JOEF01000004.1"/>
</dbReference>
<keyword evidence="3" id="KW-1185">Reference proteome</keyword>
<dbReference type="AlphaFoldDB" id="A0A1H0CQX7"/>
<accession>A0A1H0CQX7</accession>
<name>A0A1H0CQX7_ALLAB</name>
<evidence type="ECO:0000313" key="3">
    <source>
        <dbReference type="Proteomes" id="UP000183376"/>
    </source>
</evidence>
<sequence length="144" mass="16442">MPSTVEEYLESLPEDRRGIVSELRRVILDNLPEGYEEGFQYGMIGYYIPLQRYPATYNKQALSYVALASQKNHLSLYLMGVYANPGGEVEFRDRWAATGKKLDMGKSCVRFRKLEDLPLDLIAETVAGVSVDDYIARYESSRSR</sequence>
<evidence type="ECO:0000259" key="1">
    <source>
        <dbReference type="Pfam" id="PF08818"/>
    </source>
</evidence>
<evidence type="ECO:0000313" key="2">
    <source>
        <dbReference type="EMBL" id="SDN60161.1"/>
    </source>
</evidence>
<dbReference type="InterPro" id="IPR014922">
    <property type="entry name" value="YdhG-like"/>
</dbReference>
<dbReference type="EMBL" id="LT629701">
    <property type="protein sequence ID" value="SDN60161.1"/>
    <property type="molecule type" value="Genomic_DNA"/>
</dbReference>
<reference evidence="2 3" key="1">
    <citation type="submission" date="2016-10" db="EMBL/GenBank/DDBJ databases">
        <authorList>
            <person name="de Groot N.N."/>
        </authorList>
    </citation>
    <scope>NUCLEOTIDE SEQUENCE [LARGE SCALE GENOMIC DNA]</scope>
    <source>
        <strain evidence="2 3">DSM 44149</strain>
    </source>
</reference>
<dbReference type="Gene3D" id="3.90.1150.200">
    <property type="match status" value="1"/>
</dbReference>
<gene>
    <name evidence="2" type="ORF">SAMN04489726_7364</name>
</gene>
<dbReference type="Pfam" id="PF08818">
    <property type="entry name" value="DUF1801"/>
    <property type="match status" value="1"/>
</dbReference>
<dbReference type="eggNOG" id="COG5646">
    <property type="taxonomic scope" value="Bacteria"/>
</dbReference>
<feature type="domain" description="YdhG-like" evidence="1">
    <location>
        <begin position="16"/>
        <end position="126"/>
    </location>
</feature>
<protein>
    <recommendedName>
        <fullName evidence="1">YdhG-like domain-containing protein</fullName>
    </recommendedName>
</protein>
<dbReference type="SUPFAM" id="SSF159888">
    <property type="entry name" value="YdhG-like"/>
    <property type="match status" value="1"/>
</dbReference>
<dbReference type="STRING" id="211114.SAMN04489726_7364"/>
<dbReference type="OrthoDB" id="9813231at2"/>
<organism evidence="2 3">
    <name type="scientific">Allokutzneria albata</name>
    <name type="common">Kibdelosporangium albatum</name>
    <dbReference type="NCBI Taxonomy" id="211114"/>
    <lineage>
        <taxon>Bacteria</taxon>
        <taxon>Bacillati</taxon>
        <taxon>Actinomycetota</taxon>
        <taxon>Actinomycetes</taxon>
        <taxon>Pseudonocardiales</taxon>
        <taxon>Pseudonocardiaceae</taxon>
        <taxon>Allokutzneria</taxon>
    </lineage>
</organism>